<evidence type="ECO:0008006" key="4">
    <source>
        <dbReference type="Google" id="ProtNLM"/>
    </source>
</evidence>
<feature type="chain" id="PRO_5047195215" description="Secreted protein" evidence="1">
    <location>
        <begin position="21"/>
        <end position="135"/>
    </location>
</feature>
<dbReference type="RefSeq" id="WP_282300541.1">
    <property type="nucleotide sequence ID" value="NZ_CP124616.1"/>
</dbReference>
<dbReference type="EMBL" id="CP124616">
    <property type="protein sequence ID" value="WGW03911.1"/>
    <property type="molecule type" value="Genomic_DNA"/>
</dbReference>
<reference evidence="2 3" key="1">
    <citation type="submission" date="2023-05" db="EMBL/GenBank/DDBJ databases">
        <title>YMD87, complete Genome.</title>
        <authorList>
            <person name="Zhang J."/>
            <person name="Xu X."/>
        </authorList>
    </citation>
    <scope>NUCLEOTIDE SEQUENCE [LARGE SCALE GENOMIC DNA]</scope>
    <source>
        <strain evidence="2 3">YMD87</strain>
    </source>
</reference>
<dbReference type="Proteomes" id="UP001241605">
    <property type="component" value="Chromosome"/>
</dbReference>
<gene>
    <name evidence="2" type="ORF">QF118_18650</name>
</gene>
<protein>
    <recommendedName>
        <fullName evidence="4">Secreted protein</fullName>
    </recommendedName>
</protein>
<keyword evidence="1" id="KW-0732">Signal</keyword>
<accession>A0ABY8QGY9</accession>
<name>A0ABY8QGY9_9RHOB</name>
<evidence type="ECO:0000256" key="1">
    <source>
        <dbReference type="SAM" id="SignalP"/>
    </source>
</evidence>
<sequence>MRTLTALLGAGTALALTATASITLANSDRADSEQGQRDILLACQDRLFGVPPTGAETYMETTDRNGYPMVRVIQGGIVSAAAARDINACAARHLGFGGPQGSGYVTRSNGGINSMSAGCYPGAPKIIGGTSYCFN</sequence>
<evidence type="ECO:0000313" key="2">
    <source>
        <dbReference type="EMBL" id="WGW03911.1"/>
    </source>
</evidence>
<proteinExistence type="predicted"/>
<feature type="signal peptide" evidence="1">
    <location>
        <begin position="1"/>
        <end position="20"/>
    </location>
</feature>
<keyword evidence="3" id="KW-1185">Reference proteome</keyword>
<organism evidence="2 3">
    <name type="scientific">Tropicibacter oceani</name>
    <dbReference type="NCBI Taxonomy" id="3058420"/>
    <lineage>
        <taxon>Bacteria</taxon>
        <taxon>Pseudomonadati</taxon>
        <taxon>Pseudomonadota</taxon>
        <taxon>Alphaproteobacteria</taxon>
        <taxon>Rhodobacterales</taxon>
        <taxon>Roseobacteraceae</taxon>
        <taxon>Tropicibacter</taxon>
    </lineage>
</organism>
<evidence type="ECO:0000313" key="3">
    <source>
        <dbReference type="Proteomes" id="UP001241605"/>
    </source>
</evidence>